<gene>
    <name evidence="3" type="primary">LOC108678182</name>
</gene>
<dbReference type="Proteomes" id="UP000694843">
    <property type="component" value="Unplaced"/>
</dbReference>
<keyword evidence="2" id="KW-1185">Reference proteome</keyword>
<dbReference type="PANTHER" id="PTHR37932:SF1">
    <property type="entry name" value="SMALL LYSINE-RICH PROTEIN 1"/>
    <property type="match status" value="1"/>
</dbReference>
<dbReference type="PANTHER" id="PTHR37932">
    <property type="entry name" value="SMALL LYSINE-RICH PROTEIN 1"/>
    <property type="match status" value="1"/>
</dbReference>
<proteinExistence type="predicted"/>
<dbReference type="RefSeq" id="XP_018022031.1">
    <property type="nucleotide sequence ID" value="XM_018166542.1"/>
</dbReference>
<name>A0A8B7PA16_HYAAZ</name>
<dbReference type="OrthoDB" id="5989977at2759"/>
<dbReference type="OMA" id="YICHNIQ"/>
<sequence length="112" mass="11893">MAGSAVVQVTSAQQQGGESDHRGEGEAGKATTQDDLSETRTREKSQKKKAKQKNSKTSTGGRGRSGCMVDALSSAAQTNAHYTCHNVQDLLACRGYPWPLGQARQGGKSKKK</sequence>
<evidence type="ECO:0000313" key="2">
    <source>
        <dbReference type="Proteomes" id="UP000694843"/>
    </source>
</evidence>
<evidence type="ECO:0000313" key="3">
    <source>
        <dbReference type="RefSeq" id="XP_018022031.1"/>
    </source>
</evidence>
<evidence type="ECO:0000256" key="1">
    <source>
        <dbReference type="SAM" id="MobiDB-lite"/>
    </source>
</evidence>
<dbReference type="GeneID" id="108678182"/>
<feature type="region of interest" description="Disordered" evidence="1">
    <location>
        <begin position="1"/>
        <end position="67"/>
    </location>
</feature>
<reference evidence="3" key="1">
    <citation type="submission" date="2025-08" db="UniProtKB">
        <authorList>
            <consortium name="RefSeq"/>
        </authorList>
    </citation>
    <scope>IDENTIFICATION</scope>
    <source>
        <tissue evidence="3">Whole organism</tissue>
    </source>
</reference>
<dbReference type="KEGG" id="hazt:108678182"/>
<dbReference type="AlphaFoldDB" id="A0A8B7PA16"/>
<protein>
    <submittedName>
        <fullName evidence="3">Small lysine-rich protein 1-like</fullName>
    </submittedName>
</protein>
<feature type="compositionally biased region" description="Low complexity" evidence="1">
    <location>
        <begin position="1"/>
        <end position="17"/>
    </location>
</feature>
<organism evidence="2 3">
    <name type="scientific">Hyalella azteca</name>
    <name type="common">Amphipod</name>
    <dbReference type="NCBI Taxonomy" id="294128"/>
    <lineage>
        <taxon>Eukaryota</taxon>
        <taxon>Metazoa</taxon>
        <taxon>Ecdysozoa</taxon>
        <taxon>Arthropoda</taxon>
        <taxon>Crustacea</taxon>
        <taxon>Multicrustacea</taxon>
        <taxon>Malacostraca</taxon>
        <taxon>Eumalacostraca</taxon>
        <taxon>Peracarida</taxon>
        <taxon>Amphipoda</taxon>
        <taxon>Senticaudata</taxon>
        <taxon>Talitrida</taxon>
        <taxon>Talitroidea</taxon>
        <taxon>Hyalellidae</taxon>
        <taxon>Hyalella</taxon>
    </lineage>
</organism>
<feature type="compositionally biased region" description="Basic and acidic residues" evidence="1">
    <location>
        <begin position="18"/>
        <end position="27"/>
    </location>
</feature>
<feature type="compositionally biased region" description="Basic residues" evidence="1">
    <location>
        <begin position="45"/>
        <end position="54"/>
    </location>
</feature>
<accession>A0A8B7PA16</accession>
<dbReference type="InterPro" id="IPR037760">
    <property type="entry name" value="SMKR1"/>
</dbReference>